<proteinExistence type="predicted"/>
<dbReference type="Proteomes" id="UP001470230">
    <property type="component" value="Unassembled WGS sequence"/>
</dbReference>
<reference evidence="1 2" key="1">
    <citation type="submission" date="2024-04" db="EMBL/GenBank/DDBJ databases">
        <title>Tritrichomonas musculus Genome.</title>
        <authorList>
            <person name="Alves-Ferreira E."/>
            <person name="Grigg M."/>
            <person name="Lorenzi H."/>
            <person name="Galac M."/>
        </authorList>
    </citation>
    <scope>NUCLEOTIDE SEQUENCE [LARGE SCALE GENOMIC DNA]</scope>
    <source>
        <strain evidence="1 2">EAF2021</strain>
    </source>
</reference>
<organism evidence="1 2">
    <name type="scientific">Tritrichomonas musculus</name>
    <dbReference type="NCBI Taxonomy" id="1915356"/>
    <lineage>
        <taxon>Eukaryota</taxon>
        <taxon>Metamonada</taxon>
        <taxon>Parabasalia</taxon>
        <taxon>Tritrichomonadida</taxon>
        <taxon>Tritrichomonadidae</taxon>
        <taxon>Tritrichomonas</taxon>
    </lineage>
</organism>
<sequence>MGGNNSISEVEENDEMLDDEIEEENEEINRFKHANIREAKYVFHETDNIQALPSLDEPIRLSEETRLENGLVTRKLREEQQEKKMNNLKPIDLQAINNLAEGNDVIIDDYDFYTLISLINSLIENHNIAIISVV</sequence>
<evidence type="ECO:0000313" key="1">
    <source>
        <dbReference type="EMBL" id="KAK8880548.1"/>
    </source>
</evidence>
<accession>A0ABR2JQ23</accession>
<dbReference type="EMBL" id="JAPFFF010000010">
    <property type="protein sequence ID" value="KAK8880548.1"/>
    <property type="molecule type" value="Genomic_DNA"/>
</dbReference>
<comment type="caution">
    <text evidence="1">The sequence shown here is derived from an EMBL/GenBank/DDBJ whole genome shotgun (WGS) entry which is preliminary data.</text>
</comment>
<protein>
    <submittedName>
        <fullName evidence="1">Uncharacterized protein</fullName>
    </submittedName>
</protein>
<evidence type="ECO:0000313" key="2">
    <source>
        <dbReference type="Proteomes" id="UP001470230"/>
    </source>
</evidence>
<gene>
    <name evidence="1" type="ORF">M9Y10_003228</name>
</gene>
<keyword evidence="2" id="KW-1185">Reference proteome</keyword>
<name>A0ABR2JQ23_9EUKA</name>